<dbReference type="PANTHER" id="PTHR31071:SF7">
    <property type="entry name" value="OS04G0382800 PROTEIN"/>
    <property type="match status" value="1"/>
</dbReference>
<evidence type="ECO:0000313" key="4">
    <source>
        <dbReference type="Proteomes" id="UP000631114"/>
    </source>
</evidence>
<feature type="region of interest" description="Disordered" evidence="2">
    <location>
        <begin position="470"/>
        <end position="493"/>
    </location>
</feature>
<feature type="coiled-coil region" evidence="1">
    <location>
        <begin position="358"/>
        <end position="442"/>
    </location>
</feature>
<evidence type="ECO:0000256" key="1">
    <source>
        <dbReference type="SAM" id="Coils"/>
    </source>
</evidence>
<proteinExistence type="predicted"/>
<gene>
    <name evidence="3" type="ORF">IFM89_035003</name>
</gene>
<feature type="compositionally biased region" description="Polar residues" evidence="2">
    <location>
        <begin position="130"/>
        <end position="148"/>
    </location>
</feature>
<dbReference type="AlphaFoldDB" id="A0A835IWK6"/>
<comment type="caution">
    <text evidence="3">The sequence shown here is derived from an EMBL/GenBank/DDBJ whole genome shotgun (WGS) entry which is preliminary data.</text>
</comment>
<sequence>MPRHHRNSLENLINGKCKIRKRGCSSSSSTTSSLVQPNYKLKRALLISKRGGSSTPVPRWRMSSKSPASVFKVPESPNHHPLMYNGKQGPVSARKLAASLWEMNEMNSPRFKDNSGLKRVKKERRRSVARSVQSGYLPQHLSDPSHSPVSERMERSGIGGSHYGRNSMYSQKVRVPGRKIGGIDSISNASLMEIETRSRGVTPTGSVLGVKTHLKDLGNVLTTSQELLKILGRMWGIEEHYSSGKALVSALRAEVERARELVNHLIQAQHSNHKDINHLMKHFAEEKASWKKKVHERVETAVKSISIDLDMEKKLRKRTESLNKTLGREVSDTKAALSNMVKERESEKRAREIMEQVCDELAKGIGEDREEVEQLKKESVKAREEVEKEREMLQLADVLREERVQMKLLEAKYQFEEKNAAVDKLRSELEAFLRTKDAKENQCGPSNGGVDVGGHSITTVAAYQNKEIGKSKGQTEDGQGCKYLEPEDDSTESDLHSIELNRDNSNRNYMWNYGTGISEEDQRRLSGDKEIKGRKPTSGKMTRGRISLERCTSDGIEWDFSTGNFARDGYDQETYSKTEKQAHGKNRDIEKQRYKSIKDLRDYILSNSRLAPAHGFASPTKQWG</sequence>
<keyword evidence="1" id="KW-0175">Coiled coil</keyword>
<protein>
    <submittedName>
        <fullName evidence="3">Uncharacterized protein</fullName>
    </submittedName>
</protein>
<keyword evidence="4" id="KW-1185">Reference proteome</keyword>
<evidence type="ECO:0000313" key="3">
    <source>
        <dbReference type="EMBL" id="KAF9622873.1"/>
    </source>
</evidence>
<reference evidence="3 4" key="1">
    <citation type="submission" date="2020-10" db="EMBL/GenBank/DDBJ databases">
        <title>The Coptis chinensis genome and diversification of protoberbering-type alkaloids.</title>
        <authorList>
            <person name="Wang B."/>
            <person name="Shu S."/>
            <person name="Song C."/>
            <person name="Liu Y."/>
        </authorList>
    </citation>
    <scope>NUCLEOTIDE SEQUENCE [LARGE SCALE GENOMIC DNA]</scope>
    <source>
        <strain evidence="3">HL-2020</strain>
        <tissue evidence="3">Leaf</tissue>
    </source>
</reference>
<evidence type="ECO:0000256" key="2">
    <source>
        <dbReference type="SAM" id="MobiDB-lite"/>
    </source>
</evidence>
<dbReference type="PANTHER" id="PTHR31071">
    <property type="entry name" value="GB|AAF24581.1"/>
    <property type="match status" value="1"/>
</dbReference>
<feature type="region of interest" description="Disordered" evidence="2">
    <location>
        <begin position="112"/>
        <end position="165"/>
    </location>
</feature>
<dbReference type="Proteomes" id="UP000631114">
    <property type="component" value="Unassembled WGS sequence"/>
</dbReference>
<dbReference type="InterPro" id="IPR043424">
    <property type="entry name" value="BLT-like"/>
</dbReference>
<dbReference type="EMBL" id="JADFTS010000002">
    <property type="protein sequence ID" value="KAF9622873.1"/>
    <property type="molecule type" value="Genomic_DNA"/>
</dbReference>
<accession>A0A835IWK6</accession>
<feature type="compositionally biased region" description="Basic residues" evidence="2">
    <location>
        <begin position="118"/>
        <end position="128"/>
    </location>
</feature>
<name>A0A835IWK6_9MAGN</name>
<organism evidence="3 4">
    <name type="scientific">Coptis chinensis</name>
    <dbReference type="NCBI Taxonomy" id="261450"/>
    <lineage>
        <taxon>Eukaryota</taxon>
        <taxon>Viridiplantae</taxon>
        <taxon>Streptophyta</taxon>
        <taxon>Embryophyta</taxon>
        <taxon>Tracheophyta</taxon>
        <taxon>Spermatophyta</taxon>
        <taxon>Magnoliopsida</taxon>
        <taxon>Ranunculales</taxon>
        <taxon>Ranunculaceae</taxon>
        <taxon>Coptidoideae</taxon>
        <taxon>Coptis</taxon>
    </lineage>
</organism>
<dbReference type="OrthoDB" id="691984at2759"/>